<dbReference type="InterPro" id="IPR041714">
    <property type="entry name" value="VKOR_Actinobacteria"/>
</dbReference>
<protein>
    <submittedName>
        <fullName evidence="12">Putative membrane protein</fullName>
    </submittedName>
</protein>
<comment type="caution">
    <text evidence="12">The sequence shown here is derived from an EMBL/GenBank/DDBJ whole genome shotgun (WGS) entry which is preliminary data.</text>
</comment>
<dbReference type="PANTHER" id="PTHR34573:SF1">
    <property type="entry name" value="VITAMIN K EPOXIDE REDUCTASE DOMAIN-CONTAINING PROTEIN"/>
    <property type="match status" value="1"/>
</dbReference>
<dbReference type="GO" id="GO:0016491">
    <property type="term" value="F:oxidoreductase activity"/>
    <property type="evidence" value="ECO:0007669"/>
    <property type="project" value="UniProtKB-KW"/>
</dbReference>
<evidence type="ECO:0000256" key="3">
    <source>
        <dbReference type="ARBA" id="ARBA00022692"/>
    </source>
</evidence>
<keyword evidence="8" id="KW-1015">Disulfide bond</keyword>
<reference evidence="12 13" key="1">
    <citation type="submission" date="2017-11" db="EMBL/GenBank/DDBJ databases">
        <title>Genomic Encyclopedia of Archaeal and Bacterial Type Strains, Phase II (KMG-II): From Individual Species to Whole Genera.</title>
        <authorList>
            <person name="Goeker M."/>
        </authorList>
    </citation>
    <scope>NUCLEOTIDE SEQUENCE [LARGE SCALE GENOMIC DNA]</scope>
    <source>
        <strain evidence="12 13">DSM 27763</strain>
    </source>
</reference>
<evidence type="ECO:0000256" key="7">
    <source>
        <dbReference type="ARBA" id="ARBA00023136"/>
    </source>
</evidence>
<keyword evidence="9" id="KW-0676">Redox-active center</keyword>
<keyword evidence="5 10" id="KW-1133">Transmembrane helix</keyword>
<feature type="transmembrane region" description="Helical" evidence="10">
    <location>
        <begin position="133"/>
        <end position="154"/>
    </location>
</feature>
<dbReference type="InterPro" id="IPR038354">
    <property type="entry name" value="VKOR_sf"/>
</dbReference>
<feature type="transmembrane region" description="Helical" evidence="10">
    <location>
        <begin position="160"/>
        <end position="181"/>
    </location>
</feature>
<evidence type="ECO:0000256" key="6">
    <source>
        <dbReference type="ARBA" id="ARBA00023002"/>
    </source>
</evidence>
<dbReference type="Proteomes" id="UP000230842">
    <property type="component" value="Unassembled WGS sequence"/>
</dbReference>
<evidence type="ECO:0000313" key="13">
    <source>
        <dbReference type="Proteomes" id="UP000230842"/>
    </source>
</evidence>
<evidence type="ECO:0000256" key="4">
    <source>
        <dbReference type="ARBA" id="ARBA00022719"/>
    </source>
</evidence>
<dbReference type="SMART" id="SM00756">
    <property type="entry name" value="VKc"/>
    <property type="match status" value="1"/>
</dbReference>
<sequence>MRVTTHGVGRASRSAYDDRVIETEEAGRADLPARDAASEATGLRSALAWLMVVGGGIGILASSILTYDKLKVAENPDAALACTLNAWVDCGGVVTSSQSSLLGFPNTFLGMIGFAVVVTLGMLLLSGVRLPEWFWVGLQIGVVLAIALITFLQYTSIYTLVRLCPYCMVVWTVTIPLFVSVTARNLRAWRPTWGFSRFVSDWTLLIVLLWYVAVLSLIWFQFGPDRLFA</sequence>
<evidence type="ECO:0000259" key="11">
    <source>
        <dbReference type="SMART" id="SM00756"/>
    </source>
</evidence>
<evidence type="ECO:0000256" key="9">
    <source>
        <dbReference type="ARBA" id="ARBA00023284"/>
    </source>
</evidence>
<keyword evidence="13" id="KW-1185">Reference proteome</keyword>
<dbReference type="GO" id="GO:0048038">
    <property type="term" value="F:quinone binding"/>
    <property type="evidence" value="ECO:0007669"/>
    <property type="project" value="UniProtKB-KW"/>
</dbReference>
<dbReference type="PANTHER" id="PTHR34573">
    <property type="entry name" value="VKC DOMAIN-CONTAINING PROTEIN"/>
    <property type="match status" value="1"/>
</dbReference>
<evidence type="ECO:0000313" key="12">
    <source>
        <dbReference type="EMBL" id="PJJ57302.1"/>
    </source>
</evidence>
<proteinExistence type="inferred from homology"/>
<feature type="transmembrane region" description="Helical" evidence="10">
    <location>
        <begin position="46"/>
        <end position="67"/>
    </location>
</feature>
<dbReference type="AlphaFoldDB" id="A0A2M9BH86"/>
<evidence type="ECO:0000256" key="1">
    <source>
        <dbReference type="ARBA" id="ARBA00004141"/>
    </source>
</evidence>
<feature type="domain" description="Vitamin K epoxide reductase" evidence="11">
    <location>
        <begin position="44"/>
        <end position="185"/>
    </location>
</feature>
<keyword evidence="3 10" id="KW-0812">Transmembrane</keyword>
<gene>
    <name evidence="12" type="ORF">CLV56_1529</name>
</gene>
<dbReference type="InterPro" id="IPR012932">
    <property type="entry name" value="VKOR"/>
</dbReference>
<feature type="transmembrane region" description="Helical" evidence="10">
    <location>
        <begin position="202"/>
        <end position="222"/>
    </location>
</feature>
<keyword evidence="7 10" id="KW-0472">Membrane</keyword>
<evidence type="ECO:0000256" key="8">
    <source>
        <dbReference type="ARBA" id="ARBA00023157"/>
    </source>
</evidence>
<dbReference type="CDD" id="cd12922">
    <property type="entry name" value="VKOR_5"/>
    <property type="match status" value="1"/>
</dbReference>
<keyword evidence="4" id="KW-0874">Quinone</keyword>
<comment type="similarity">
    <text evidence="2">Belongs to the VKOR family.</text>
</comment>
<name>A0A2M9BH86_9ACTN</name>
<accession>A0A2M9BH86</accession>
<feature type="transmembrane region" description="Helical" evidence="10">
    <location>
        <begin position="108"/>
        <end position="126"/>
    </location>
</feature>
<organism evidence="12 13">
    <name type="scientific">Mumia flava</name>
    <dbReference type="NCBI Taxonomy" id="1348852"/>
    <lineage>
        <taxon>Bacteria</taxon>
        <taxon>Bacillati</taxon>
        <taxon>Actinomycetota</taxon>
        <taxon>Actinomycetes</taxon>
        <taxon>Propionibacteriales</taxon>
        <taxon>Nocardioidaceae</taxon>
        <taxon>Mumia</taxon>
    </lineage>
</organism>
<dbReference type="EMBL" id="PGEZ01000001">
    <property type="protein sequence ID" value="PJJ57302.1"/>
    <property type="molecule type" value="Genomic_DNA"/>
</dbReference>
<dbReference type="GO" id="GO:0016020">
    <property type="term" value="C:membrane"/>
    <property type="evidence" value="ECO:0007669"/>
    <property type="project" value="UniProtKB-SubCell"/>
</dbReference>
<evidence type="ECO:0000256" key="5">
    <source>
        <dbReference type="ARBA" id="ARBA00022989"/>
    </source>
</evidence>
<dbReference type="Gene3D" id="1.20.1440.130">
    <property type="entry name" value="VKOR domain"/>
    <property type="match status" value="1"/>
</dbReference>
<evidence type="ECO:0000256" key="2">
    <source>
        <dbReference type="ARBA" id="ARBA00006214"/>
    </source>
</evidence>
<dbReference type="Pfam" id="PF07884">
    <property type="entry name" value="VKOR"/>
    <property type="match status" value="1"/>
</dbReference>
<evidence type="ECO:0000256" key="10">
    <source>
        <dbReference type="SAM" id="Phobius"/>
    </source>
</evidence>
<comment type="subcellular location">
    <subcellularLocation>
        <location evidence="1">Membrane</location>
        <topology evidence="1">Multi-pass membrane protein</topology>
    </subcellularLocation>
</comment>
<keyword evidence="6" id="KW-0560">Oxidoreductase</keyword>